<dbReference type="InterPro" id="IPR052037">
    <property type="entry name" value="LPS_export_LptA"/>
</dbReference>
<dbReference type="PANTHER" id="PTHR36504:SF1">
    <property type="entry name" value="LIPOPOLYSACCHARIDE EXPORT SYSTEM PROTEIN LPTA"/>
    <property type="match status" value="1"/>
</dbReference>
<keyword evidence="3" id="KW-0812">Transmembrane</keyword>
<proteinExistence type="predicted"/>
<dbReference type="InterPro" id="IPR005653">
    <property type="entry name" value="OstA-like_N"/>
</dbReference>
<feature type="compositionally biased region" description="Polar residues" evidence="2">
    <location>
        <begin position="682"/>
        <end position="692"/>
    </location>
</feature>
<dbReference type="GO" id="GO:0005886">
    <property type="term" value="C:plasma membrane"/>
    <property type="evidence" value="ECO:0007669"/>
    <property type="project" value="InterPro"/>
</dbReference>
<feature type="domain" description="Organic solvent tolerance-like N-terminal" evidence="4">
    <location>
        <begin position="498"/>
        <end position="604"/>
    </location>
</feature>
<evidence type="ECO:0000259" key="4">
    <source>
        <dbReference type="Pfam" id="PF03968"/>
    </source>
</evidence>
<evidence type="ECO:0000256" key="1">
    <source>
        <dbReference type="ARBA" id="ARBA00022729"/>
    </source>
</evidence>
<name>A0A143PQA4_LUTPR</name>
<evidence type="ECO:0000256" key="2">
    <source>
        <dbReference type="SAM" id="MobiDB-lite"/>
    </source>
</evidence>
<accession>A0A143PQA4</accession>
<evidence type="ECO:0000313" key="5">
    <source>
        <dbReference type="EMBL" id="AMY10298.1"/>
    </source>
</evidence>
<dbReference type="GO" id="GO:0030288">
    <property type="term" value="C:outer membrane-bounded periplasmic space"/>
    <property type="evidence" value="ECO:0007669"/>
    <property type="project" value="TreeGrafter"/>
</dbReference>
<dbReference type="AlphaFoldDB" id="A0A143PQA4"/>
<dbReference type="KEGG" id="abac:LuPra_03528"/>
<dbReference type="Gene3D" id="2.60.450.10">
    <property type="entry name" value="Lipopolysaccharide (LPS) transport protein A like domain"/>
    <property type="match status" value="3"/>
</dbReference>
<keyword evidence="6" id="KW-1185">Reference proteome</keyword>
<feature type="transmembrane region" description="Helical" evidence="3">
    <location>
        <begin position="6"/>
        <end position="24"/>
    </location>
</feature>
<feature type="region of interest" description="Disordered" evidence="2">
    <location>
        <begin position="682"/>
        <end position="702"/>
    </location>
</feature>
<dbReference type="EMBL" id="CP015136">
    <property type="protein sequence ID" value="AMY10298.1"/>
    <property type="molecule type" value="Genomic_DNA"/>
</dbReference>
<sequence length="702" mass="75038">MRLRTLLRYVLAAFAIAFATWLGLQLRGRSLMTGQATDPRTDPNAVVESSGGLITRTRGQARDMDLQHKGLRTYPDGRTVFQSVVVTVPPRDDRRGFTISGDEAEVTKDSAQVRVNGHVSLTATDGLTMKGGEATYDSTDGIIRIPGAVTFTKGTTTGSSIGATYDNTRDVLWMLARAVIDVPPGQGQSETHMRAGSAGFARAERYIRLQDAASVVHDGQTLAGDSITVFMQPAADIIELVELRGSSSVSMPAPQQLQQMASTDINLAYQPDGRTLRQVTLAEKAAVQFRAQGGGTGRRLDASLIDMQLGADGSTMTGLTAQESARLTVPQAAATPARVISGDTLTGTGQPDRGLTGATFNKNVTFKETRTAGKGQTAMDRTITAETLDLQTRGSLDAIDRATFTGAVSVKDAERTASAPRLVYRTESGDITLSAEGTPLMARIDDTRGSVQARIIHIIGGGDDVVAETDVRSVLQGGSDGPARPGMFKADEPVNVTAATLERKAKMAAYKGDAQIWQGATSIKGDTITLDEDTGNLLAVGKVRTVMELEESDATTGKPQRNVTTGTANELEYQDKARTAILRNTARLVSTRDGDLRGARIEMFLLEGGRELERLEAYEAVTLQTSTRHATGARLTYFTKDGRYVMGGTPVVVLEQFPSECRETTGRRLTFYRASDVISVDGNQSTRTQGRTAGTCPALKPS</sequence>
<dbReference type="Pfam" id="PF03968">
    <property type="entry name" value="LptD_N"/>
    <property type="match status" value="1"/>
</dbReference>
<evidence type="ECO:0000313" key="6">
    <source>
        <dbReference type="Proteomes" id="UP000076079"/>
    </source>
</evidence>
<keyword evidence="3" id="KW-1133">Transmembrane helix</keyword>
<keyword evidence="3" id="KW-0472">Membrane</keyword>
<organism evidence="5 6">
    <name type="scientific">Luteitalea pratensis</name>
    <dbReference type="NCBI Taxonomy" id="1855912"/>
    <lineage>
        <taxon>Bacteria</taxon>
        <taxon>Pseudomonadati</taxon>
        <taxon>Acidobacteriota</taxon>
        <taxon>Vicinamibacteria</taxon>
        <taxon>Vicinamibacterales</taxon>
        <taxon>Vicinamibacteraceae</taxon>
        <taxon>Luteitalea</taxon>
    </lineage>
</organism>
<protein>
    <submittedName>
        <fullName evidence="5">Lipopolysaccharide transport periplasmic protein LptA</fullName>
    </submittedName>
</protein>
<dbReference type="GO" id="GO:0009279">
    <property type="term" value="C:cell outer membrane"/>
    <property type="evidence" value="ECO:0007669"/>
    <property type="project" value="TreeGrafter"/>
</dbReference>
<reference evidence="5 6" key="1">
    <citation type="journal article" date="2016" name="Genome Announc.">
        <title>First Complete Genome Sequence of a Subdivision 6 Acidobacterium Strain.</title>
        <authorList>
            <person name="Huang S."/>
            <person name="Vieira S."/>
            <person name="Bunk B."/>
            <person name="Riedel T."/>
            <person name="Sproer C."/>
            <person name="Overmann J."/>
        </authorList>
    </citation>
    <scope>NUCLEOTIDE SEQUENCE [LARGE SCALE GENOMIC DNA]</scope>
    <source>
        <strain evidence="6">DSM 100886 HEG_-6_39</strain>
    </source>
</reference>
<dbReference type="Pfam" id="PF06835">
    <property type="entry name" value="LptC"/>
    <property type="match status" value="1"/>
</dbReference>
<keyword evidence="1" id="KW-0732">Signal</keyword>
<dbReference type="InterPro" id="IPR010664">
    <property type="entry name" value="LipoPS_assembly_LptC-rel"/>
</dbReference>
<dbReference type="GO" id="GO:0015221">
    <property type="term" value="F:lipopolysaccharide transmembrane transporter activity"/>
    <property type="evidence" value="ECO:0007669"/>
    <property type="project" value="InterPro"/>
</dbReference>
<dbReference type="STRING" id="1855912.LuPra_03528"/>
<dbReference type="Proteomes" id="UP000076079">
    <property type="component" value="Chromosome"/>
</dbReference>
<evidence type="ECO:0000256" key="3">
    <source>
        <dbReference type="SAM" id="Phobius"/>
    </source>
</evidence>
<dbReference type="PANTHER" id="PTHR36504">
    <property type="entry name" value="LIPOPOLYSACCHARIDE EXPORT SYSTEM PROTEIN LPTA"/>
    <property type="match status" value="1"/>
</dbReference>
<dbReference type="InterPro" id="IPR026265">
    <property type="entry name" value="LptC"/>
</dbReference>
<dbReference type="GO" id="GO:0017089">
    <property type="term" value="F:glycolipid transfer activity"/>
    <property type="evidence" value="ECO:0007669"/>
    <property type="project" value="TreeGrafter"/>
</dbReference>
<reference evidence="6" key="2">
    <citation type="submission" date="2016-04" db="EMBL/GenBank/DDBJ databases">
        <title>First Complete Genome Sequence of a Subdivision 6 Acidobacterium.</title>
        <authorList>
            <person name="Huang S."/>
            <person name="Vieira S."/>
            <person name="Bunk B."/>
            <person name="Riedel T."/>
            <person name="Sproeer C."/>
            <person name="Overmann J."/>
        </authorList>
    </citation>
    <scope>NUCLEOTIDE SEQUENCE [LARGE SCALE GENOMIC DNA]</scope>
    <source>
        <strain evidence="6">DSM 100886 HEG_-6_39</strain>
    </source>
</reference>
<gene>
    <name evidence="5" type="ORF">LuPra_03528</name>
</gene>
<dbReference type="NCBIfam" id="TIGR04409">
    <property type="entry name" value="LptC_YrbK"/>
    <property type="match status" value="1"/>
</dbReference>